<gene>
    <name evidence="2" type="ORF">SYNPS1DRAFT_29485</name>
</gene>
<evidence type="ECO:0008006" key="4">
    <source>
        <dbReference type="Google" id="ProtNLM"/>
    </source>
</evidence>
<dbReference type="AlphaFoldDB" id="A0A4P9YXM2"/>
<proteinExistence type="predicted"/>
<accession>A0A4P9YXM2</accession>
<dbReference type="EMBL" id="KZ990047">
    <property type="protein sequence ID" value="RKP24764.1"/>
    <property type="molecule type" value="Genomic_DNA"/>
</dbReference>
<keyword evidence="3" id="KW-1185">Reference proteome</keyword>
<dbReference type="SUPFAM" id="SSF101908">
    <property type="entry name" value="Putative isomerase YbhE"/>
    <property type="match status" value="1"/>
</dbReference>
<evidence type="ECO:0000256" key="1">
    <source>
        <dbReference type="SAM" id="MobiDB-lite"/>
    </source>
</evidence>
<dbReference type="Gene3D" id="2.130.10.10">
    <property type="entry name" value="YVTN repeat-like/Quinoprotein amine dehydrogenase"/>
    <property type="match status" value="1"/>
</dbReference>
<evidence type="ECO:0000313" key="2">
    <source>
        <dbReference type="EMBL" id="RKP24764.1"/>
    </source>
</evidence>
<organism evidence="2 3">
    <name type="scientific">Syncephalis pseudoplumigaleata</name>
    <dbReference type="NCBI Taxonomy" id="1712513"/>
    <lineage>
        <taxon>Eukaryota</taxon>
        <taxon>Fungi</taxon>
        <taxon>Fungi incertae sedis</taxon>
        <taxon>Zoopagomycota</taxon>
        <taxon>Zoopagomycotina</taxon>
        <taxon>Zoopagomycetes</taxon>
        <taxon>Zoopagales</taxon>
        <taxon>Piptocephalidaceae</taxon>
        <taxon>Syncephalis</taxon>
    </lineage>
</organism>
<name>A0A4P9YXM2_9FUNG</name>
<protein>
    <recommendedName>
        <fullName evidence="4">WD40-repeat-containing domain protein</fullName>
    </recommendedName>
</protein>
<dbReference type="Proteomes" id="UP000278143">
    <property type="component" value="Unassembled WGS sequence"/>
</dbReference>
<feature type="region of interest" description="Disordered" evidence="1">
    <location>
        <begin position="28"/>
        <end position="70"/>
    </location>
</feature>
<feature type="compositionally biased region" description="Low complexity" evidence="1">
    <location>
        <begin position="34"/>
        <end position="55"/>
    </location>
</feature>
<dbReference type="OrthoDB" id="5588835at2759"/>
<dbReference type="InterPro" id="IPR015943">
    <property type="entry name" value="WD40/YVTN_repeat-like_dom_sf"/>
</dbReference>
<reference evidence="3" key="1">
    <citation type="journal article" date="2018" name="Nat. Microbiol.">
        <title>Leveraging single-cell genomics to expand the fungal tree of life.</title>
        <authorList>
            <person name="Ahrendt S.R."/>
            <person name="Quandt C.A."/>
            <person name="Ciobanu D."/>
            <person name="Clum A."/>
            <person name="Salamov A."/>
            <person name="Andreopoulos B."/>
            <person name="Cheng J.F."/>
            <person name="Woyke T."/>
            <person name="Pelin A."/>
            <person name="Henrissat B."/>
            <person name="Reynolds N.K."/>
            <person name="Benny G.L."/>
            <person name="Smith M.E."/>
            <person name="James T.Y."/>
            <person name="Grigoriev I.V."/>
        </authorList>
    </citation>
    <scope>NUCLEOTIDE SEQUENCE [LARGE SCALE GENOMIC DNA]</scope>
    <source>
        <strain evidence="3">Benny S71-1</strain>
    </source>
</reference>
<sequence length="225" mass="25589">MTSTRTNKRQTKLDDHFVDVDIIDMLEDDAVEPSSSEDVAAQSAAAEEPPATSGSKKPARRRATSGYEPATVRKLAQQYPDTYWQHHAESDSGMVNFVDEGERALHCIKEANIHDQGPITGMKLSPDGTILATFCNVGCVKLWDLEDWRLLRHLRDTEESNIDEFYVGQFTPDQTRLVVAGKLKDRTRWSDADEDNHIMATPIKVRMPYAWRVMQLMRRGRYSTC</sequence>
<evidence type="ECO:0000313" key="3">
    <source>
        <dbReference type="Proteomes" id="UP000278143"/>
    </source>
</evidence>